<dbReference type="EMBL" id="VYZN01000079">
    <property type="protein sequence ID" value="KAE9523450.1"/>
    <property type="molecule type" value="Genomic_DNA"/>
</dbReference>
<keyword evidence="1" id="KW-0472">Membrane</keyword>
<feature type="transmembrane region" description="Helical" evidence="1">
    <location>
        <begin position="605"/>
        <end position="625"/>
    </location>
</feature>
<evidence type="ECO:0000313" key="2">
    <source>
        <dbReference type="EMBL" id="KAE9523450.1"/>
    </source>
</evidence>
<dbReference type="Proteomes" id="UP000475862">
    <property type="component" value="Unassembled WGS sequence"/>
</dbReference>
<sequence length="631" mass="70287">MLLRQTCNFFLFSISTFSLSFSNFNSFSRVLIFNVASANNFLLPASSFSTFSSFKLSNLVFKSLSFCNRLSICSLHFFSKILFSCIFESINFILFSALFNDVCIFKCNSSRFSNSSSNVLIKEHFSSSSFTKGCVAFKVSCNEFSLLLSDSSNLLIKISKLMLNYQLGSFFLLISNNDINVSINTNLYLFMVFNDSFSATRSFLIMLFNVRCCLLNFSPSSLSSLISESLSSIRTLNCALVGIFSPLLLIFDKYYLFISELLAANSAFFLLKSIIFDSLDLTIKMMVYGPDDILLGYVDEMHCFHCQACGDGSRCSFIDVLSIVLSTMVSVTFINVFIKYLPSSQLLFSKVVSDTFNKSIDELLVFNVFILFILFWVFFTLSKDSIITLFLLELGDANSVKEVSNDEVVDFSSNIPPCCGIKVSSLAIQVTLSDIEQVRLSSSSINSGIGSIVSVITAKTSTELDVMTSIDDDSGVVVDVDPRISTLSVDIVDLRSLSQLTAERRLVLLKLVLLVLRTTSVFDSESISITLNCSSCVDGDCPVDLAATSSSFSNTELLLVLGYFITLIFIFNIQSFINSLLCFFKSRLCKTCKPRRIKLIKPTHILLLNVCLLKGDFFGHSIYFITIKSNI</sequence>
<evidence type="ECO:0000313" key="3">
    <source>
        <dbReference type="Proteomes" id="UP000475862"/>
    </source>
</evidence>
<name>A0A6G0SYH4_APHGL</name>
<protein>
    <submittedName>
        <fullName evidence="2">Uncharacterized protein</fullName>
    </submittedName>
</protein>
<keyword evidence="1" id="KW-1133">Transmembrane helix</keyword>
<reference evidence="2 3" key="1">
    <citation type="submission" date="2019-08" db="EMBL/GenBank/DDBJ databases">
        <title>The genome of the soybean aphid Biotype 1, its phylome, world population structure and adaptation to the North American continent.</title>
        <authorList>
            <person name="Giordano R."/>
            <person name="Donthu R.K."/>
            <person name="Hernandez A.G."/>
            <person name="Wright C.L."/>
            <person name="Zimin A.V."/>
        </authorList>
    </citation>
    <scope>NUCLEOTIDE SEQUENCE [LARGE SCALE GENOMIC DNA]</scope>
    <source>
        <tissue evidence="2">Whole aphids</tissue>
    </source>
</reference>
<feature type="transmembrane region" description="Helical" evidence="1">
    <location>
        <begin position="257"/>
        <end position="276"/>
    </location>
</feature>
<proteinExistence type="predicted"/>
<comment type="caution">
    <text evidence="2">The sequence shown here is derived from an EMBL/GenBank/DDBJ whole genome shotgun (WGS) entry which is preliminary data.</text>
</comment>
<dbReference type="AlphaFoldDB" id="A0A6G0SYH4"/>
<accession>A0A6G0SYH4</accession>
<feature type="transmembrane region" description="Helical" evidence="1">
    <location>
        <begin position="557"/>
        <end position="584"/>
    </location>
</feature>
<organism evidence="2 3">
    <name type="scientific">Aphis glycines</name>
    <name type="common">Soybean aphid</name>
    <dbReference type="NCBI Taxonomy" id="307491"/>
    <lineage>
        <taxon>Eukaryota</taxon>
        <taxon>Metazoa</taxon>
        <taxon>Ecdysozoa</taxon>
        <taxon>Arthropoda</taxon>
        <taxon>Hexapoda</taxon>
        <taxon>Insecta</taxon>
        <taxon>Pterygota</taxon>
        <taxon>Neoptera</taxon>
        <taxon>Paraneoptera</taxon>
        <taxon>Hemiptera</taxon>
        <taxon>Sternorrhyncha</taxon>
        <taxon>Aphidomorpha</taxon>
        <taxon>Aphidoidea</taxon>
        <taxon>Aphididae</taxon>
        <taxon>Aphidini</taxon>
        <taxon>Aphis</taxon>
        <taxon>Aphis</taxon>
    </lineage>
</organism>
<feature type="transmembrane region" description="Helical" evidence="1">
    <location>
        <begin position="363"/>
        <end position="381"/>
    </location>
</feature>
<evidence type="ECO:0000256" key="1">
    <source>
        <dbReference type="SAM" id="Phobius"/>
    </source>
</evidence>
<keyword evidence="3" id="KW-1185">Reference proteome</keyword>
<gene>
    <name evidence="2" type="ORF">AGLY_016002</name>
</gene>
<keyword evidence="1" id="KW-0812">Transmembrane</keyword>